<dbReference type="EC" id="2.3.1.225" evidence="7"/>
<feature type="transmembrane region" description="Helical" evidence="7">
    <location>
        <begin position="219"/>
        <end position="240"/>
    </location>
</feature>
<dbReference type="GO" id="GO:0019706">
    <property type="term" value="F:protein-cysteine S-palmitoyltransferase activity"/>
    <property type="evidence" value="ECO:0007669"/>
    <property type="project" value="UniProtKB-EC"/>
</dbReference>
<dbReference type="GO" id="GO:0016020">
    <property type="term" value="C:membrane"/>
    <property type="evidence" value="ECO:0007669"/>
    <property type="project" value="UniProtKB-SubCell"/>
</dbReference>
<reference evidence="9 10" key="1">
    <citation type="submission" date="2024-01" db="EMBL/GenBank/DDBJ databases">
        <title>The genome of the rayed Mediterranean limpet Patella caerulea (Linnaeus, 1758).</title>
        <authorList>
            <person name="Anh-Thu Weber A."/>
            <person name="Halstead-Nussloch G."/>
        </authorList>
    </citation>
    <scope>NUCLEOTIDE SEQUENCE [LARGE SCALE GENOMIC DNA]</scope>
    <source>
        <strain evidence="9">AATW-2023a</strain>
        <tissue evidence="9">Whole specimen</tissue>
    </source>
</reference>
<evidence type="ECO:0000313" key="9">
    <source>
        <dbReference type="EMBL" id="KAK6179475.1"/>
    </source>
</evidence>
<keyword evidence="4 7" id="KW-1133">Transmembrane helix</keyword>
<sequence>MDLYGTNNMQNMVNMFSFPQQNHQSPSRQKPDDNYSYIKIPLLGRVRCIKDKNGMMCLLFVYIYWIYGTWASVYIVLLPAYNDGHVSSFFIYFYLSVALLCLGSLIRASTLNPGRLPNIDDLQIIEGEEWTFCPTCNRKRPPRAHHCRRCRQCVTRMDHHCPWINNCVGEENHYAFILLLLYAFLLGLLSFIICMMHFWVLPRCVSCDREVFYIKHSIWFMYLLTILGLNMALVMGVQFFSQHLNVLIDRTILQNMQSMPEEGSVKVRDTFKAYKDLFGTNAVVCWLLPCRRRKTRPVYIQHPV</sequence>
<evidence type="ECO:0000256" key="5">
    <source>
        <dbReference type="ARBA" id="ARBA00023136"/>
    </source>
</evidence>
<dbReference type="AlphaFoldDB" id="A0AAN8PYK7"/>
<gene>
    <name evidence="9" type="ORF">SNE40_011826</name>
</gene>
<evidence type="ECO:0000256" key="4">
    <source>
        <dbReference type="ARBA" id="ARBA00022989"/>
    </source>
</evidence>
<accession>A0AAN8PYK7</accession>
<dbReference type="PROSITE" id="PS50216">
    <property type="entry name" value="DHHC"/>
    <property type="match status" value="1"/>
</dbReference>
<evidence type="ECO:0000313" key="10">
    <source>
        <dbReference type="Proteomes" id="UP001347796"/>
    </source>
</evidence>
<evidence type="ECO:0000256" key="2">
    <source>
        <dbReference type="ARBA" id="ARBA00022679"/>
    </source>
</evidence>
<name>A0AAN8PYK7_PATCE</name>
<evidence type="ECO:0000256" key="1">
    <source>
        <dbReference type="ARBA" id="ARBA00004141"/>
    </source>
</evidence>
<keyword evidence="10" id="KW-1185">Reference proteome</keyword>
<dbReference type="InterPro" id="IPR001594">
    <property type="entry name" value="Palmitoyltrfase_DHHC"/>
</dbReference>
<dbReference type="Pfam" id="PF01529">
    <property type="entry name" value="DHHC"/>
    <property type="match status" value="1"/>
</dbReference>
<feature type="transmembrane region" description="Helical" evidence="7">
    <location>
        <begin position="89"/>
        <end position="106"/>
    </location>
</feature>
<comment type="subcellular location">
    <subcellularLocation>
        <location evidence="1">Membrane</location>
        <topology evidence="1">Multi-pass membrane protein</topology>
    </subcellularLocation>
</comment>
<proteinExistence type="inferred from homology"/>
<keyword evidence="2 7" id="KW-0808">Transferase</keyword>
<dbReference type="InterPro" id="IPR039859">
    <property type="entry name" value="PFA4/ZDH16/20/ERF2-like"/>
</dbReference>
<dbReference type="EMBL" id="JAZGQO010000008">
    <property type="protein sequence ID" value="KAK6179475.1"/>
    <property type="molecule type" value="Genomic_DNA"/>
</dbReference>
<comment type="caution">
    <text evidence="9">The sequence shown here is derived from an EMBL/GenBank/DDBJ whole genome shotgun (WGS) entry which is preliminary data.</text>
</comment>
<evidence type="ECO:0000256" key="7">
    <source>
        <dbReference type="RuleBase" id="RU079119"/>
    </source>
</evidence>
<feature type="transmembrane region" description="Helical" evidence="7">
    <location>
        <begin position="174"/>
        <end position="199"/>
    </location>
</feature>
<evidence type="ECO:0000256" key="6">
    <source>
        <dbReference type="ARBA" id="ARBA00023315"/>
    </source>
</evidence>
<comment type="domain">
    <text evidence="7">The DHHC domain is required for palmitoyltransferase activity.</text>
</comment>
<keyword evidence="6 7" id="KW-0012">Acyltransferase</keyword>
<feature type="transmembrane region" description="Helical" evidence="7">
    <location>
        <begin position="55"/>
        <end position="77"/>
    </location>
</feature>
<keyword evidence="5 7" id="KW-0472">Membrane</keyword>
<dbReference type="Proteomes" id="UP001347796">
    <property type="component" value="Unassembled WGS sequence"/>
</dbReference>
<comment type="similarity">
    <text evidence="7">Belongs to the DHHC palmitoyltransferase family.</text>
</comment>
<comment type="catalytic activity">
    <reaction evidence="7">
        <text>L-cysteinyl-[protein] + hexadecanoyl-CoA = S-hexadecanoyl-L-cysteinyl-[protein] + CoA</text>
        <dbReference type="Rhea" id="RHEA:36683"/>
        <dbReference type="Rhea" id="RHEA-COMP:10131"/>
        <dbReference type="Rhea" id="RHEA-COMP:11032"/>
        <dbReference type="ChEBI" id="CHEBI:29950"/>
        <dbReference type="ChEBI" id="CHEBI:57287"/>
        <dbReference type="ChEBI" id="CHEBI:57379"/>
        <dbReference type="ChEBI" id="CHEBI:74151"/>
        <dbReference type="EC" id="2.3.1.225"/>
    </reaction>
</comment>
<dbReference type="PANTHER" id="PTHR12246">
    <property type="entry name" value="PALMITOYLTRANSFERASE ZDHHC16"/>
    <property type="match status" value="1"/>
</dbReference>
<evidence type="ECO:0000256" key="3">
    <source>
        <dbReference type="ARBA" id="ARBA00022692"/>
    </source>
</evidence>
<organism evidence="9 10">
    <name type="scientific">Patella caerulea</name>
    <name type="common">Rayed Mediterranean limpet</name>
    <dbReference type="NCBI Taxonomy" id="87958"/>
    <lineage>
        <taxon>Eukaryota</taxon>
        <taxon>Metazoa</taxon>
        <taxon>Spiralia</taxon>
        <taxon>Lophotrochozoa</taxon>
        <taxon>Mollusca</taxon>
        <taxon>Gastropoda</taxon>
        <taxon>Patellogastropoda</taxon>
        <taxon>Patelloidea</taxon>
        <taxon>Patellidae</taxon>
        <taxon>Patella</taxon>
    </lineage>
</organism>
<feature type="domain" description="Palmitoyltransferase DHHC" evidence="8">
    <location>
        <begin position="128"/>
        <end position="257"/>
    </location>
</feature>
<evidence type="ECO:0000259" key="8">
    <source>
        <dbReference type="Pfam" id="PF01529"/>
    </source>
</evidence>
<keyword evidence="3 7" id="KW-0812">Transmembrane</keyword>
<protein>
    <recommendedName>
        <fullName evidence="7">Palmitoyltransferase</fullName>
        <ecNumber evidence="7">2.3.1.225</ecNumber>
    </recommendedName>
</protein>